<evidence type="ECO:0000313" key="1">
    <source>
        <dbReference type="EMBL" id="KAH7237166.1"/>
    </source>
</evidence>
<proteinExistence type="predicted"/>
<dbReference type="SUPFAM" id="SSF55347">
    <property type="entry name" value="Glyceraldehyde-3-phosphate dehydrogenase-like, C-terminal domain"/>
    <property type="match status" value="1"/>
</dbReference>
<dbReference type="OrthoDB" id="10059875at2759"/>
<keyword evidence="2" id="KW-1185">Reference proteome</keyword>
<name>A0A9P9GDR1_FUSSL</name>
<protein>
    <submittedName>
        <fullName evidence="1">Uncharacterized protein</fullName>
    </submittedName>
</protein>
<evidence type="ECO:0000313" key="2">
    <source>
        <dbReference type="Proteomes" id="UP000736672"/>
    </source>
</evidence>
<sequence length="107" mass="12021">MAKALIDLGWINLEEKLWLKDGMTWAEIQKQATGAASAEENDFVAKVDELCTFSSAEERDKILSGLRWMGLFSDQMPTLHSNLLDTLSAQLEKLCNFSPGERDLVML</sequence>
<dbReference type="EMBL" id="JAGTJS010000023">
    <property type="protein sequence ID" value="KAH7237166.1"/>
    <property type="molecule type" value="Genomic_DNA"/>
</dbReference>
<accession>A0A9P9GDR1</accession>
<dbReference type="Proteomes" id="UP000736672">
    <property type="component" value="Unassembled WGS sequence"/>
</dbReference>
<organism evidence="1 2">
    <name type="scientific">Fusarium solani</name>
    <name type="common">Filamentous fungus</name>
    <dbReference type="NCBI Taxonomy" id="169388"/>
    <lineage>
        <taxon>Eukaryota</taxon>
        <taxon>Fungi</taxon>
        <taxon>Dikarya</taxon>
        <taxon>Ascomycota</taxon>
        <taxon>Pezizomycotina</taxon>
        <taxon>Sordariomycetes</taxon>
        <taxon>Hypocreomycetidae</taxon>
        <taxon>Hypocreales</taxon>
        <taxon>Nectriaceae</taxon>
        <taxon>Fusarium</taxon>
        <taxon>Fusarium solani species complex</taxon>
    </lineage>
</organism>
<comment type="caution">
    <text evidence="1">The sequence shown here is derived from an EMBL/GenBank/DDBJ whole genome shotgun (WGS) entry which is preliminary data.</text>
</comment>
<reference evidence="1" key="1">
    <citation type="journal article" date="2021" name="Nat. Commun.">
        <title>Genetic determinants of endophytism in the Arabidopsis root mycobiome.</title>
        <authorList>
            <person name="Mesny F."/>
            <person name="Miyauchi S."/>
            <person name="Thiergart T."/>
            <person name="Pickel B."/>
            <person name="Atanasova L."/>
            <person name="Karlsson M."/>
            <person name="Huettel B."/>
            <person name="Barry K.W."/>
            <person name="Haridas S."/>
            <person name="Chen C."/>
            <person name="Bauer D."/>
            <person name="Andreopoulos W."/>
            <person name="Pangilinan J."/>
            <person name="LaButti K."/>
            <person name="Riley R."/>
            <person name="Lipzen A."/>
            <person name="Clum A."/>
            <person name="Drula E."/>
            <person name="Henrissat B."/>
            <person name="Kohler A."/>
            <person name="Grigoriev I.V."/>
            <person name="Martin F.M."/>
            <person name="Hacquard S."/>
        </authorList>
    </citation>
    <scope>NUCLEOTIDE SEQUENCE</scope>
    <source>
        <strain evidence="1">FSSC 5 MPI-SDFR-AT-0091</strain>
    </source>
</reference>
<dbReference type="Gene3D" id="1.10.1870.10">
    <property type="entry name" value="Domain 3, Saccharopine reductase"/>
    <property type="match status" value="1"/>
</dbReference>
<gene>
    <name evidence="1" type="ORF">B0J15DRAFT_554053</name>
</gene>
<dbReference type="AlphaFoldDB" id="A0A9P9GDR1"/>